<evidence type="ECO:0000256" key="2">
    <source>
        <dbReference type="ARBA" id="ARBA00004123"/>
    </source>
</evidence>
<evidence type="ECO:0000256" key="3">
    <source>
        <dbReference type="ARBA" id="ARBA00010015"/>
    </source>
</evidence>
<dbReference type="Gene3D" id="1.10.150.110">
    <property type="entry name" value="DNA polymerase beta, N-terminal domain-like"/>
    <property type="match status" value="1"/>
</dbReference>
<evidence type="ECO:0000256" key="4">
    <source>
        <dbReference type="ARBA" id="ARBA00022722"/>
    </source>
</evidence>
<keyword evidence="8 13" id="KW-0378">Hydrolase</keyword>
<evidence type="ECO:0000256" key="9">
    <source>
        <dbReference type="ARBA" id="ARBA00022842"/>
    </source>
</evidence>
<evidence type="ECO:0000256" key="6">
    <source>
        <dbReference type="ARBA" id="ARBA00022759"/>
    </source>
</evidence>
<dbReference type="Pfam" id="PF21136">
    <property type="entry name" value="WHD_MUS81"/>
    <property type="match status" value="1"/>
</dbReference>
<comment type="function">
    <text evidence="13">Interacts with EME1 to form a DNA structure-specific endonuclease with substrate preference for branched DNA structures with a 5'-end at the branch nick. Typical substrates include 3'-flap structures, D-loops, replication forks and nicked Holliday junctions. May be required in mitosis for the processing of stalled or collapsed replication fork intermediates. May be required in meiosis for the repair of meiosis-specific double strand breaks subsequent to single-end invasion (SEI).</text>
</comment>
<evidence type="ECO:0000259" key="14">
    <source>
        <dbReference type="SMART" id="SM00891"/>
    </source>
</evidence>
<dbReference type="Gene3D" id="1.10.10.10">
    <property type="entry name" value="Winged helix-like DNA-binding domain superfamily/Winged helix DNA-binding domain"/>
    <property type="match status" value="1"/>
</dbReference>
<evidence type="ECO:0000256" key="8">
    <source>
        <dbReference type="ARBA" id="ARBA00022801"/>
    </source>
</evidence>
<dbReference type="FunFam" id="1.10.10.10:FF:000307">
    <property type="entry name" value="Crossover junction endonuclease MUS81"/>
    <property type="match status" value="1"/>
</dbReference>
<dbReference type="FunFam" id="3.40.50.10130:FF:000003">
    <property type="entry name" value="Crossover junction endonuclease MUS81"/>
    <property type="match status" value="1"/>
</dbReference>
<dbReference type="PANTHER" id="PTHR13451:SF0">
    <property type="entry name" value="CROSSOVER JUNCTION ENDONUCLEASE MUS81"/>
    <property type="match status" value="1"/>
</dbReference>
<reference evidence="15" key="1">
    <citation type="journal article" date="2013" name="J. Hered.">
        <title>Inventory and phylogenetic analysis of meiotic genes in monogonont rotifers.</title>
        <authorList>
            <person name="Hanson S.J."/>
            <person name="Schurko A.M."/>
            <person name="Hecox-Lea B."/>
            <person name="Mark Welch D.B."/>
            <person name="Stelzer C.P."/>
            <person name="Logsdon J.M.Jr."/>
        </authorList>
    </citation>
    <scope>NUCLEOTIDE SEQUENCE</scope>
</reference>
<dbReference type="GO" id="GO:0031573">
    <property type="term" value="P:mitotic intra-S DNA damage checkpoint signaling"/>
    <property type="evidence" value="ECO:0007669"/>
    <property type="project" value="TreeGrafter"/>
</dbReference>
<evidence type="ECO:0000256" key="13">
    <source>
        <dbReference type="RuleBase" id="RU369042"/>
    </source>
</evidence>
<comment type="subcellular location">
    <subcellularLocation>
        <location evidence="2 13">Nucleus</location>
    </subcellularLocation>
</comment>
<dbReference type="InterPro" id="IPR036388">
    <property type="entry name" value="WH-like_DNA-bd_sf"/>
</dbReference>
<comment type="similarity">
    <text evidence="3 13">Belongs to the XPF family.</text>
</comment>
<name>M4SIU6_9BILA</name>
<proteinExistence type="inferred from homology"/>
<dbReference type="GO" id="GO:0003677">
    <property type="term" value="F:DNA binding"/>
    <property type="evidence" value="ECO:0007669"/>
    <property type="project" value="UniProtKB-UniRule"/>
</dbReference>
<keyword evidence="7 13" id="KW-0227">DNA damage</keyword>
<dbReference type="InterPro" id="IPR010996">
    <property type="entry name" value="HHH_MUS81"/>
</dbReference>
<dbReference type="Pfam" id="PF21292">
    <property type="entry name" value="EME1-MUS81_C"/>
    <property type="match status" value="1"/>
</dbReference>
<dbReference type="InterPro" id="IPR033309">
    <property type="entry name" value="Mus81"/>
</dbReference>
<evidence type="ECO:0000256" key="10">
    <source>
        <dbReference type="ARBA" id="ARBA00023172"/>
    </source>
</evidence>
<keyword evidence="4 13" id="KW-0540">Nuclease</keyword>
<dbReference type="GO" id="GO:0008821">
    <property type="term" value="F:crossover junction DNA endonuclease activity"/>
    <property type="evidence" value="ECO:0007669"/>
    <property type="project" value="UniProtKB-UniRule"/>
</dbReference>
<dbReference type="SMART" id="SM00891">
    <property type="entry name" value="ERCC4"/>
    <property type="match status" value="1"/>
</dbReference>
<comment type="subunit">
    <text evidence="13">Interacts with EME1.</text>
</comment>
<evidence type="ECO:0000256" key="1">
    <source>
        <dbReference type="ARBA" id="ARBA00001946"/>
    </source>
</evidence>
<dbReference type="SUPFAM" id="SSF47802">
    <property type="entry name" value="DNA polymerase beta, N-terminal domain-like"/>
    <property type="match status" value="1"/>
</dbReference>
<dbReference type="InterPro" id="IPR047417">
    <property type="entry name" value="WHD_MUS81"/>
</dbReference>
<evidence type="ECO:0000256" key="12">
    <source>
        <dbReference type="ARBA" id="ARBA00023242"/>
    </source>
</evidence>
<evidence type="ECO:0000256" key="11">
    <source>
        <dbReference type="ARBA" id="ARBA00023204"/>
    </source>
</evidence>
<dbReference type="GO" id="GO:0000712">
    <property type="term" value="P:resolution of meiotic recombination intermediates"/>
    <property type="evidence" value="ECO:0007669"/>
    <property type="project" value="TreeGrafter"/>
</dbReference>
<dbReference type="InterPro" id="IPR027421">
    <property type="entry name" value="DNA_pol_lamdba_lyase_dom_sf"/>
</dbReference>
<dbReference type="GO" id="GO:0048476">
    <property type="term" value="C:Holliday junction resolvase complex"/>
    <property type="evidence" value="ECO:0007669"/>
    <property type="project" value="UniProtKB-UniRule"/>
</dbReference>
<sequence>MSYSDRYKKNTNKFKSANPVFEEWLSEIKEDAIAKDLQSKHTYSKVCLNSLRKYPLPLKSGKECIILEGFGDKICKLIDEKLEAFLREGEYMPEFRSGAYAILITLLKNEEENKDEENNYMLKAKLIRDAQKHSDAQFTSHDPKNHYTAWNSMSNLIKKSYVDKENKLPARYRLTESGRVLARKLLYDYLSFFYLRKKQDLLIDEIKKANIKHEFGKLHVGDFAWIARARSGSHPDIVLNYIVERKRMDDLCSSIIDGRYKEQKFRLKKSGITYAVYLIEDYGSMKHMSLPEKSLVQADVNTQIIDKLIVHHTTDPKDSAYYLIHMSNFLIRRFKDKRLNACAKTELEDFRKKFSDEDLSQNEISNYLMTFKEFNEFSNKNKPLSVKEMFAKCLMKIQGLSQEKVLSIVDLYPSPSHLIKEYSKCSDENSRIKLLANIKYGSAQRNVGPAIGKLVAQLFFTSAPLP</sequence>
<dbReference type="GO" id="GO:0006308">
    <property type="term" value="P:DNA catabolic process"/>
    <property type="evidence" value="ECO:0007669"/>
    <property type="project" value="UniProtKB-UniRule"/>
</dbReference>
<dbReference type="EMBL" id="JX156128">
    <property type="protein sequence ID" value="AGH55786.1"/>
    <property type="molecule type" value="Genomic_DNA"/>
</dbReference>
<dbReference type="Pfam" id="PF14716">
    <property type="entry name" value="HHH_8"/>
    <property type="match status" value="1"/>
</dbReference>
<dbReference type="GO" id="GO:0048257">
    <property type="term" value="F:3'-flap endonuclease activity"/>
    <property type="evidence" value="ECO:0007669"/>
    <property type="project" value="TreeGrafter"/>
</dbReference>
<feature type="domain" description="ERCC4" evidence="14">
    <location>
        <begin position="184"/>
        <end position="283"/>
    </location>
</feature>
<keyword evidence="5 13" id="KW-0479">Metal-binding</keyword>
<keyword evidence="12 13" id="KW-0539">Nucleus</keyword>
<dbReference type="Gene3D" id="1.10.150.670">
    <property type="entry name" value="Crossover junction endonuclease EME1, DNA-binding domain"/>
    <property type="match status" value="1"/>
</dbReference>
<dbReference type="InterPro" id="IPR011335">
    <property type="entry name" value="Restrct_endonuc-II-like"/>
</dbReference>
<keyword evidence="6 13" id="KW-0255">Endonuclease</keyword>
<accession>M4SIU6</accession>
<organism evidence="15">
    <name type="scientific">Brachionus calyciflorus</name>
    <dbReference type="NCBI Taxonomy" id="104777"/>
    <lineage>
        <taxon>Eukaryota</taxon>
        <taxon>Metazoa</taxon>
        <taxon>Spiralia</taxon>
        <taxon>Gnathifera</taxon>
        <taxon>Rotifera</taxon>
        <taxon>Eurotatoria</taxon>
        <taxon>Monogononta</taxon>
        <taxon>Pseudotrocha</taxon>
        <taxon>Ploima</taxon>
        <taxon>Brachionidae</taxon>
        <taxon>Brachionus</taxon>
    </lineage>
</organism>
<dbReference type="SUPFAM" id="SSF52980">
    <property type="entry name" value="Restriction endonuclease-like"/>
    <property type="match status" value="1"/>
</dbReference>
<dbReference type="CDD" id="cd20074">
    <property type="entry name" value="XPF_nuclease_Mus81"/>
    <property type="match status" value="1"/>
</dbReference>
<dbReference type="InterPro" id="IPR047416">
    <property type="entry name" value="XPF_nuclease_Mus81"/>
</dbReference>
<evidence type="ECO:0000256" key="5">
    <source>
        <dbReference type="ARBA" id="ARBA00022723"/>
    </source>
</evidence>
<dbReference type="GO" id="GO:0005634">
    <property type="term" value="C:nucleus"/>
    <property type="evidence" value="ECO:0007669"/>
    <property type="project" value="UniProtKB-SubCell"/>
</dbReference>
<protein>
    <recommendedName>
        <fullName evidence="13">Crossover junction endonuclease MUS81</fullName>
        <ecNumber evidence="13">3.1.22.-</ecNumber>
    </recommendedName>
</protein>
<comment type="cofactor">
    <cofactor evidence="1 13">
        <name>Mg(2+)</name>
        <dbReference type="ChEBI" id="CHEBI:18420"/>
    </cofactor>
</comment>
<dbReference type="InterPro" id="IPR042530">
    <property type="entry name" value="EME1/EME2_C"/>
</dbReference>
<keyword evidence="11 13" id="KW-0234">DNA repair</keyword>
<dbReference type="Pfam" id="PF02732">
    <property type="entry name" value="ERCC4"/>
    <property type="match status" value="1"/>
</dbReference>
<dbReference type="AlphaFoldDB" id="M4SIU6"/>
<keyword evidence="10 13" id="KW-0233">DNA recombination</keyword>
<dbReference type="PANTHER" id="PTHR13451">
    <property type="entry name" value="CLASS II CROSSOVER JUNCTION ENDONUCLEASE MUS81"/>
    <property type="match status" value="1"/>
</dbReference>
<dbReference type="InterPro" id="IPR006166">
    <property type="entry name" value="ERCC4_domain"/>
</dbReference>
<evidence type="ECO:0000313" key="15">
    <source>
        <dbReference type="EMBL" id="AGH55786.1"/>
    </source>
</evidence>
<gene>
    <name evidence="15" type="primary">MUS81</name>
</gene>
<dbReference type="GO" id="GO:0031297">
    <property type="term" value="P:replication fork processing"/>
    <property type="evidence" value="ECO:0007669"/>
    <property type="project" value="UniProtKB-ARBA"/>
</dbReference>
<evidence type="ECO:0000256" key="7">
    <source>
        <dbReference type="ARBA" id="ARBA00022763"/>
    </source>
</evidence>
<dbReference type="GO" id="GO:0046872">
    <property type="term" value="F:metal ion binding"/>
    <property type="evidence" value="ECO:0007669"/>
    <property type="project" value="UniProtKB-UniRule"/>
</dbReference>
<dbReference type="EC" id="3.1.22.-" evidence="13"/>
<dbReference type="Gene3D" id="3.40.50.10130">
    <property type="match status" value="1"/>
</dbReference>
<dbReference type="CDD" id="cd21036">
    <property type="entry name" value="WH_MUS81"/>
    <property type="match status" value="1"/>
</dbReference>
<dbReference type="FunFam" id="1.10.150.110:FF:000001">
    <property type="entry name" value="Putative Crossover junction endonuclease MUS81"/>
    <property type="match status" value="1"/>
</dbReference>
<dbReference type="GO" id="GO:0000727">
    <property type="term" value="P:double-strand break repair via break-induced replication"/>
    <property type="evidence" value="ECO:0007669"/>
    <property type="project" value="UniProtKB-UniRule"/>
</dbReference>
<keyword evidence="9 13" id="KW-0460">Magnesium</keyword>